<evidence type="ECO:0000259" key="10">
    <source>
        <dbReference type="PROSITE" id="PS50110"/>
    </source>
</evidence>
<dbReference type="InterPro" id="IPR001789">
    <property type="entry name" value="Sig_transdc_resp-reg_receiver"/>
</dbReference>
<dbReference type="InterPro" id="IPR051552">
    <property type="entry name" value="HptR"/>
</dbReference>
<evidence type="ECO:0000256" key="8">
    <source>
        <dbReference type="PROSITE-ProRule" id="PRU00169"/>
    </source>
</evidence>
<accession>W4QKG1</accession>
<dbReference type="PROSITE" id="PS00041">
    <property type="entry name" value="HTH_ARAC_FAMILY_1"/>
    <property type="match status" value="1"/>
</dbReference>
<sequence length="516" mass="60307">MIKMLIVDDEPIICQGLATTIEWDTLGIDLIGMAHDGQEALPFLERGVDLILTDVCMEEMDGLELSKYVCEHFPSTKIVMISGYDEFQYARQAIRLGVEDYLLKPVNIDELVDLTTKLKQEIIEKQRLTQAEQPKRISEYVMHQLFNTPFSSSVAEKKQLLTSPYRLMITECVDYHYLLEVLSKDELDQFKHDFRVSLDEMLTEFEVEHVTFSGHENEWVTVCYCHDEHLLDLSQFQQLCDKLQKKLAHPIRFGISNLEMELSNVLRVYEQVSDLLTEGRSENTLLFSVQIQRSKKKELSYPKEAEAQLRQVIMAGDDSLLQETVDQLFLMWQEQGVILEQVLYTCREMELMLKSRIKELTSSSKMAQVTFHLQERVDLQIVNSMSAMKRLFIGDLRCLLQCITHHEGENWMMVQIQDYINKHFQLDLKASDIAEKHFITPNYFSVLFKQETGKSFSEYVNSLRIRKASELLSETSNKVFEIAEYVGYKEYKYFVQVFKKHVGVTPTQFRRMHANK</sequence>
<keyword evidence="12" id="KW-1185">Reference proteome</keyword>
<feature type="domain" description="HTH araC/xylS-type" evidence="9">
    <location>
        <begin position="414"/>
        <end position="512"/>
    </location>
</feature>
<dbReference type="CDD" id="cd17536">
    <property type="entry name" value="REC_YesN-like"/>
    <property type="match status" value="1"/>
</dbReference>
<dbReference type="InterPro" id="IPR020449">
    <property type="entry name" value="Tscrpt_reg_AraC-type_HTH"/>
</dbReference>
<dbReference type="PRINTS" id="PR00032">
    <property type="entry name" value="HTHARAC"/>
</dbReference>
<organism evidence="11 12">
    <name type="scientific">Halalkalibacter hemicellulosilyticusJCM 9152</name>
    <dbReference type="NCBI Taxonomy" id="1236971"/>
    <lineage>
        <taxon>Bacteria</taxon>
        <taxon>Bacillati</taxon>
        <taxon>Bacillota</taxon>
        <taxon>Bacilli</taxon>
        <taxon>Bacillales</taxon>
        <taxon>Bacillaceae</taxon>
        <taxon>Halalkalibacter</taxon>
    </lineage>
</organism>
<feature type="domain" description="Response regulatory" evidence="10">
    <location>
        <begin position="3"/>
        <end position="119"/>
    </location>
</feature>
<dbReference type="GO" id="GO:0000160">
    <property type="term" value="P:phosphorelay signal transduction system"/>
    <property type="evidence" value="ECO:0007669"/>
    <property type="project" value="UniProtKB-KW"/>
</dbReference>
<dbReference type="InterPro" id="IPR018062">
    <property type="entry name" value="HTH_AraC-typ_CS"/>
</dbReference>
<keyword evidence="3 8" id="KW-0597">Phosphoprotein</keyword>
<dbReference type="AlphaFoldDB" id="W4QKG1"/>
<dbReference type="InterPro" id="IPR018060">
    <property type="entry name" value="HTH_AraC"/>
</dbReference>
<evidence type="ECO:0000256" key="2">
    <source>
        <dbReference type="ARBA" id="ARBA00022490"/>
    </source>
</evidence>
<comment type="caution">
    <text evidence="11">The sequence shown here is derived from an EMBL/GenBank/DDBJ whole genome shotgun (WGS) entry which is preliminary data.</text>
</comment>
<protein>
    <submittedName>
        <fullName evidence="11">Sugar ABC transporter</fullName>
    </submittedName>
</protein>
<dbReference type="Pfam" id="PF12833">
    <property type="entry name" value="HTH_18"/>
    <property type="match status" value="1"/>
</dbReference>
<feature type="modified residue" description="4-aspartylphosphate" evidence="8">
    <location>
        <position position="54"/>
    </location>
</feature>
<dbReference type="Gene3D" id="3.40.50.2300">
    <property type="match status" value="1"/>
</dbReference>
<dbReference type="GO" id="GO:0043565">
    <property type="term" value="F:sequence-specific DNA binding"/>
    <property type="evidence" value="ECO:0007669"/>
    <property type="project" value="InterPro"/>
</dbReference>
<name>W4QKG1_9BACI</name>
<keyword evidence="7" id="KW-0804">Transcription</keyword>
<evidence type="ECO:0000256" key="1">
    <source>
        <dbReference type="ARBA" id="ARBA00004496"/>
    </source>
</evidence>
<keyword evidence="6" id="KW-0238">DNA-binding</keyword>
<dbReference type="Gene3D" id="1.10.10.60">
    <property type="entry name" value="Homeodomain-like"/>
    <property type="match status" value="2"/>
</dbReference>
<dbReference type="SUPFAM" id="SSF52172">
    <property type="entry name" value="CheY-like"/>
    <property type="match status" value="1"/>
</dbReference>
<dbReference type="SMART" id="SM00448">
    <property type="entry name" value="REC"/>
    <property type="match status" value="1"/>
</dbReference>
<dbReference type="Proteomes" id="UP000018895">
    <property type="component" value="Unassembled WGS sequence"/>
</dbReference>
<evidence type="ECO:0000256" key="6">
    <source>
        <dbReference type="ARBA" id="ARBA00023125"/>
    </source>
</evidence>
<dbReference type="PANTHER" id="PTHR42713">
    <property type="entry name" value="HISTIDINE KINASE-RELATED"/>
    <property type="match status" value="1"/>
</dbReference>
<dbReference type="EMBL" id="BAUU01000041">
    <property type="protein sequence ID" value="GAE32605.1"/>
    <property type="molecule type" value="Genomic_DNA"/>
</dbReference>
<dbReference type="GO" id="GO:0005737">
    <property type="term" value="C:cytoplasm"/>
    <property type="evidence" value="ECO:0007669"/>
    <property type="project" value="UniProtKB-SubCell"/>
</dbReference>
<evidence type="ECO:0000256" key="7">
    <source>
        <dbReference type="ARBA" id="ARBA00023163"/>
    </source>
</evidence>
<evidence type="ECO:0000313" key="12">
    <source>
        <dbReference type="Proteomes" id="UP000018895"/>
    </source>
</evidence>
<keyword evidence="4" id="KW-0902">Two-component regulatory system</keyword>
<evidence type="ECO:0000256" key="3">
    <source>
        <dbReference type="ARBA" id="ARBA00022553"/>
    </source>
</evidence>
<evidence type="ECO:0000256" key="4">
    <source>
        <dbReference type="ARBA" id="ARBA00023012"/>
    </source>
</evidence>
<reference evidence="11" key="1">
    <citation type="journal article" date="2014" name="Genome Announc.">
        <title>Draft Genome Sequences of Three Alkaliphilic Bacillus Strains, Bacillus wakoensis JCM 9140T, Bacillus akibai JCM 9157T, and Bacillus hemicellulosilyticus JCM 9152T.</title>
        <authorList>
            <person name="Yuki M."/>
            <person name="Oshima K."/>
            <person name="Suda W."/>
            <person name="Oshida Y."/>
            <person name="Kitamura K."/>
            <person name="Iida T."/>
            <person name="Hattori M."/>
            <person name="Ohkuma M."/>
        </authorList>
    </citation>
    <scope>NUCLEOTIDE SEQUENCE [LARGE SCALE GENOMIC DNA]</scope>
    <source>
        <strain evidence="11">JCM 9152</strain>
    </source>
</reference>
<dbReference type="PANTHER" id="PTHR42713:SF3">
    <property type="entry name" value="TRANSCRIPTIONAL REGULATORY PROTEIN HPTR"/>
    <property type="match status" value="1"/>
</dbReference>
<dbReference type="InterPro" id="IPR011006">
    <property type="entry name" value="CheY-like_superfamily"/>
</dbReference>
<dbReference type="PROSITE" id="PS01124">
    <property type="entry name" value="HTH_ARAC_FAMILY_2"/>
    <property type="match status" value="1"/>
</dbReference>
<dbReference type="GO" id="GO:0003700">
    <property type="term" value="F:DNA-binding transcription factor activity"/>
    <property type="evidence" value="ECO:0007669"/>
    <property type="project" value="InterPro"/>
</dbReference>
<dbReference type="Pfam" id="PF00072">
    <property type="entry name" value="Response_reg"/>
    <property type="match status" value="1"/>
</dbReference>
<proteinExistence type="predicted"/>
<dbReference type="InterPro" id="IPR009057">
    <property type="entry name" value="Homeodomain-like_sf"/>
</dbReference>
<comment type="subcellular location">
    <subcellularLocation>
        <location evidence="1">Cytoplasm</location>
    </subcellularLocation>
</comment>
<evidence type="ECO:0000256" key="5">
    <source>
        <dbReference type="ARBA" id="ARBA00023015"/>
    </source>
</evidence>
<gene>
    <name evidence="11" type="ORF">JCM9152_4145</name>
</gene>
<keyword evidence="2" id="KW-0963">Cytoplasm</keyword>
<dbReference type="SUPFAM" id="SSF46689">
    <property type="entry name" value="Homeodomain-like"/>
    <property type="match status" value="2"/>
</dbReference>
<dbReference type="SMART" id="SM00342">
    <property type="entry name" value="HTH_ARAC"/>
    <property type="match status" value="1"/>
</dbReference>
<keyword evidence="5" id="KW-0805">Transcription regulation</keyword>
<evidence type="ECO:0000259" key="9">
    <source>
        <dbReference type="PROSITE" id="PS01124"/>
    </source>
</evidence>
<evidence type="ECO:0000313" key="11">
    <source>
        <dbReference type="EMBL" id="GAE32605.1"/>
    </source>
</evidence>
<dbReference type="PROSITE" id="PS50110">
    <property type="entry name" value="RESPONSE_REGULATORY"/>
    <property type="match status" value="1"/>
</dbReference>
<dbReference type="STRING" id="1236971.JCM9152_4145"/>